<evidence type="ECO:0000313" key="1">
    <source>
        <dbReference type="EMBL" id="RID73778.1"/>
    </source>
</evidence>
<organism evidence="1 2">
    <name type="scientific">Brassica campestris</name>
    <name type="common">Field mustard</name>
    <dbReference type="NCBI Taxonomy" id="3711"/>
    <lineage>
        <taxon>Eukaryota</taxon>
        <taxon>Viridiplantae</taxon>
        <taxon>Streptophyta</taxon>
        <taxon>Embryophyta</taxon>
        <taxon>Tracheophyta</taxon>
        <taxon>Spermatophyta</taxon>
        <taxon>Magnoliopsida</taxon>
        <taxon>eudicotyledons</taxon>
        <taxon>Gunneridae</taxon>
        <taxon>Pentapetalae</taxon>
        <taxon>rosids</taxon>
        <taxon>malvids</taxon>
        <taxon>Brassicales</taxon>
        <taxon>Brassicaceae</taxon>
        <taxon>Brassiceae</taxon>
        <taxon>Brassica</taxon>
    </lineage>
</organism>
<reference evidence="1 2" key="1">
    <citation type="submission" date="2018-06" db="EMBL/GenBank/DDBJ databases">
        <title>WGS assembly of Brassica rapa FPsc.</title>
        <authorList>
            <person name="Bowman J."/>
            <person name="Kohchi T."/>
            <person name="Yamato K."/>
            <person name="Jenkins J."/>
            <person name="Shu S."/>
            <person name="Ishizaki K."/>
            <person name="Yamaoka S."/>
            <person name="Nishihama R."/>
            <person name="Nakamura Y."/>
            <person name="Berger F."/>
            <person name="Adam C."/>
            <person name="Aki S."/>
            <person name="Althoff F."/>
            <person name="Araki T."/>
            <person name="Arteaga-Vazquez M."/>
            <person name="Balasubrmanian S."/>
            <person name="Bauer D."/>
            <person name="Boehm C."/>
            <person name="Briginshaw L."/>
            <person name="Caballero-Perez J."/>
            <person name="Catarino B."/>
            <person name="Chen F."/>
            <person name="Chiyoda S."/>
            <person name="Chovatia M."/>
            <person name="Davies K."/>
            <person name="Delmans M."/>
            <person name="Demura T."/>
            <person name="Dierschke T."/>
            <person name="Dolan L."/>
            <person name="Dorantes-Acosta A."/>
            <person name="Eklund D."/>
            <person name="Florent S."/>
            <person name="Flores-Sandoval E."/>
            <person name="Fujiyama A."/>
            <person name="Fukuzawa H."/>
            <person name="Galik B."/>
            <person name="Grimanelli D."/>
            <person name="Grimwood J."/>
            <person name="Grossniklaus U."/>
            <person name="Hamada T."/>
            <person name="Haseloff J."/>
            <person name="Hetherington A."/>
            <person name="Higo A."/>
            <person name="Hirakawa Y."/>
            <person name="Hundley H."/>
            <person name="Ikeda Y."/>
            <person name="Inoue K."/>
            <person name="Inoue S."/>
            <person name="Ishida S."/>
            <person name="Jia Q."/>
            <person name="Kakita M."/>
            <person name="Kanazawa T."/>
            <person name="Kawai Y."/>
            <person name="Kawashima T."/>
            <person name="Kennedy M."/>
            <person name="Kinose K."/>
            <person name="Kinoshita T."/>
            <person name="Kohara Y."/>
            <person name="Koide E."/>
            <person name="Komatsu K."/>
            <person name="Kopischke S."/>
            <person name="Kubo M."/>
            <person name="Kyozuka J."/>
            <person name="Lagercrantz U."/>
            <person name="Lin S."/>
            <person name="Lindquist E."/>
            <person name="Lipzen A."/>
            <person name="Lu C."/>
            <person name="Luna E."/>
            <person name="Martienssen R."/>
            <person name="Minamino N."/>
            <person name="Mizutani M."/>
            <person name="Mizutani M."/>
            <person name="Mochizuki N."/>
            <person name="Monte I."/>
            <person name="Mosher R."/>
            <person name="Nagasaki H."/>
            <person name="Nakagami H."/>
            <person name="Naramoto S."/>
            <person name="Nishitani K."/>
            <person name="Ohtani M."/>
            <person name="Okamoto T."/>
            <person name="Okumura M."/>
            <person name="Phillips J."/>
            <person name="Pollak B."/>
            <person name="Reinders A."/>
            <person name="Roevekamp M."/>
            <person name="Sano R."/>
            <person name="Sawa S."/>
            <person name="Schmid M."/>
            <person name="Shirakawa M."/>
            <person name="Solano R."/>
            <person name="Spunde A."/>
            <person name="Suetsugu N."/>
            <person name="Sugano S."/>
            <person name="Sugiyama A."/>
            <person name="Sun R."/>
            <person name="Suzuki Y."/>
            <person name="Takenaka M."/>
            <person name="Takezawa D."/>
            <person name="Tomogane H."/>
            <person name="Tsuzuki M."/>
            <person name="Ueda T."/>
            <person name="Umeda M."/>
            <person name="Ward J."/>
            <person name="Watanabe Y."/>
            <person name="Yazaki K."/>
            <person name="Yokoyama R."/>
            <person name="Yoshitake Y."/>
            <person name="Yotsui I."/>
            <person name="Zachgo S."/>
            <person name="Schmutz J."/>
        </authorList>
    </citation>
    <scope>NUCLEOTIDE SEQUENCE [LARGE SCALE GENOMIC DNA]</scope>
    <source>
        <strain evidence="2">cv. B-3</strain>
    </source>
</reference>
<sequence>MSHQTTIRANVKWGVSETTSGGICCERPFYIFILESYTYAFP</sequence>
<gene>
    <name evidence="1" type="ORF">BRARA_B00906</name>
</gene>
<dbReference type="EMBL" id="CM010629">
    <property type="protein sequence ID" value="RID73778.1"/>
    <property type="molecule type" value="Genomic_DNA"/>
</dbReference>
<name>A0A398AA29_BRACM</name>
<proteinExistence type="predicted"/>
<protein>
    <submittedName>
        <fullName evidence="1">Uncharacterized protein</fullName>
    </submittedName>
</protein>
<evidence type="ECO:0000313" key="2">
    <source>
        <dbReference type="Proteomes" id="UP000264353"/>
    </source>
</evidence>
<accession>A0A398AA29</accession>
<dbReference type="AlphaFoldDB" id="A0A398AA29"/>
<dbReference type="Proteomes" id="UP000264353">
    <property type="component" value="Chromosome A2"/>
</dbReference>